<comment type="similarity">
    <text evidence="9">Belongs to the DHNA family.</text>
</comment>
<comment type="similarity">
    <text evidence="3">In the N-terminal section; belongs to the DHNA family.</text>
</comment>
<dbReference type="InterPro" id="IPR043133">
    <property type="entry name" value="GTP-CH-I_C/QueF"/>
</dbReference>
<feature type="domain" description="Dihydroneopterin aldolase/epimerase" evidence="11">
    <location>
        <begin position="18"/>
        <end position="130"/>
    </location>
</feature>
<keyword evidence="6" id="KW-0418">Kinase</keyword>
<evidence type="ECO:0000256" key="8">
    <source>
        <dbReference type="ARBA" id="ARBA00022909"/>
    </source>
</evidence>
<dbReference type="NCBIfam" id="TIGR00525">
    <property type="entry name" value="folB"/>
    <property type="match status" value="1"/>
</dbReference>
<feature type="region of interest" description="Disordered" evidence="10">
    <location>
        <begin position="337"/>
        <end position="441"/>
    </location>
</feature>
<evidence type="ECO:0000259" key="11">
    <source>
        <dbReference type="SMART" id="SM00905"/>
    </source>
</evidence>
<evidence type="ECO:0000313" key="13">
    <source>
        <dbReference type="Proteomes" id="UP001172708"/>
    </source>
</evidence>
<protein>
    <recommendedName>
        <fullName evidence="9">Bifunctional folate synthesis protein</fullName>
    </recommendedName>
    <domain>
        <recommendedName>
            <fullName evidence="9">Dihydroneopterin aldolase</fullName>
            <shortName evidence="9">DHNA</shortName>
            <ecNumber evidence="9">4.1.2.25</ecNumber>
        </recommendedName>
        <alternativeName>
            <fullName evidence="9">7,8-dihydroneopterin aldolase</fullName>
        </alternativeName>
    </domain>
    <domain>
        <recommendedName>
            <fullName evidence="9">2-amino-4-hydroxy-6-hydroxymethyldihydropteridine pyrophosphokinase</fullName>
            <ecNumber evidence="9">2.7.6.3</ecNumber>
        </recommendedName>
        <alternativeName>
            <fullName evidence="9">6-hydroxymethyl-7,8-dihydropterin pyrophosphokinase</fullName>
            <shortName evidence="9">PPPK</shortName>
        </alternativeName>
        <alternativeName>
            <fullName evidence="9">7,8-dihydro-6-hydroxymethylpterin pyrophosphokinase</fullName>
            <shortName evidence="9">HPPK</shortName>
        </alternativeName>
    </domain>
</protein>
<evidence type="ECO:0000256" key="4">
    <source>
        <dbReference type="ARBA" id="ARBA00022679"/>
    </source>
</evidence>
<sequence length="441" mass="46680">MTTAARPYVRDGIEFDQIAVRGIRVSGYHGVNANEREDGQLFLADVVVHVNTRTAAVGDDLSRSVNYSEVADRTAEILAGSPFKLIEAVAEHIARELLEIEGAECVDVTVHKPQAPLHVEFKDVTITIRRDLRDGSLSADKRIGSSAGFSDDPLDPGAGPARDIMDERPAQPVPAVIALGGNLGDVEPTFREALAALHRVPGVEVRAASPLVRSVPEGGADQPDYLNAVARIHTSLAPRQLLAACNGIEMLYGRDRTVPGSARTLDLDLITYDGVTGESPDLTLPHPRAHLRGFVLLPWAHMEPDATLEPYGRVADLARQAAFDGVTVVGPQWPHVPAPDALSPASAPSVPSAPAQRSAEATPTPRLEPEVADWQPEQPSAASPAPGAPEPSQGEHAPEPGPEHRPSAPSAPSQPGVPRRASFGVARQTPPADESGHSGHQ</sequence>
<evidence type="ECO:0000256" key="3">
    <source>
        <dbReference type="ARBA" id="ARBA00009640"/>
    </source>
</evidence>
<evidence type="ECO:0000256" key="9">
    <source>
        <dbReference type="RuleBase" id="RU362079"/>
    </source>
</evidence>
<evidence type="ECO:0000256" key="2">
    <source>
        <dbReference type="ARBA" id="ARBA00005051"/>
    </source>
</evidence>
<dbReference type="GO" id="GO:0003848">
    <property type="term" value="F:2-amino-4-hydroxy-6-hydroxymethyldihydropteridine diphosphokinase activity"/>
    <property type="evidence" value="ECO:0007669"/>
    <property type="project" value="UniProtKB-EC"/>
</dbReference>
<evidence type="ECO:0000313" key="12">
    <source>
        <dbReference type="EMBL" id="MDN4480157.1"/>
    </source>
</evidence>
<keyword evidence="9" id="KW-0456">Lyase</keyword>
<keyword evidence="13" id="KW-1185">Reference proteome</keyword>
<dbReference type="Pfam" id="PF01288">
    <property type="entry name" value="HPPK"/>
    <property type="match status" value="1"/>
</dbReference>
<feature type="compositionally biased region" description="Low complexity" evidence="10">
    <location>
        <begin position="375"/>
        <end position="395"/>
    </location>
</feature>
<comment type="catalytic activity">
    <reaction evidence="9">
        <text>7,8-dihydroneopterin = 6-hydroxymethyl-7,8-dihydropterin + glycolaldehyde</text>
        <dbReference type="Rhea" id="RHEA:10540"/>
        <dbReference type="ChEBI" id="CHEBI:17001"/>
        <dbReference type="ChEBI" id="CHEBI:17071"/>
        <dbReference type="ChEBI" id="CHEBI:44841"/>
        <dbReference type="EC" id="4.1.2.25"/>
    </reaction>
</comment>
<comment type="caution">
    <text evidence="12">The sequence shown here is derived from an EMBL/GenBank/DDBJ whole genome shotgun (WGS) entry which is preliminary data.</text>
</comment>
<feature type="compositionally biased region" description="Basic and acidic residues" evidence="10">
    <location>
        <begin position="396"/>
        <end position="406"/>
    </location>
</feature>
<dbReference type="CDD" id="cd00483">
    <property type="entry name" value="HPPK"/>
    <property type="match status" value="1"/>
</dbReference>
<dbReference type="InterPro" id="IPR000550">
    <property type="entry name" value="Hppk"/>
</dbReference>
<dbReference type="PANTHER" id="PTHR43071">
    <property type="entry name" value="2-AMINO-4-HYDROXY-6-HYDROXYMETHYLDIHYDROPTERIDINE PYROPHOSPHOKINASE"/>
    <property type="match status" value="1"/>
</dbReference>
<dbReference type="Gene3D" id="3.30.1130.10">
    <property type="match status" value="1"/>
</dbReference>
<dbReference type="SUPFAM" id="SSF55083">
    <property type="entry name" value="6-hydroxymethyl-7,8-dihydropterin pyrophosphokinase, HPPK"/>
    <property type="match status" value="1"/>
</dbReference>
<gene>
    <name evidence="12" type="primary">folK</name>
    <name evidence="12" type="ORF">QQX02_04375</name>
</gene>
<name>A0ABT8GFE7_9MICO</name>
<evidence type="ECO:0000256" key="10">
    <source>
        <dbReference type="SAM" id="MobiDB-lite"/>
    </source>
</evidence>
<comment type="catalytic activity">
    <reaction evidence="1">
        <text>6-hydroxymethyl-7,8-dihydropterin + ATP = (7,8-dihydropterin-6-yl)methyl diphosphate + AMP + H(+)</text>
        <dbReference type="Rhea" id="RHEA:11412"/>
        <dbReference type="ChEBI" id="CHEBI:15378"/>
        <dbReference type="ChEBI" id="CHEBI:30616"/>
        <dbReference type="ChEBI" id="CHEBI:44841"/>
        <dbReference type="ChEBI" id="CHEBI:72950"/>
        <dbReference type="ChEBI" id="CHEBI:456215"/>
        <dbReference type="EC" id="2.7.6.3"/>
    </reaction>
</comment>
<comment type="pathway">
    <text evidence="9">Cofactor biosynthesis; tetrahydrofolate biosynthesis; 2-amino-4-hydroxy-6-hydroxymethyl-7,8-dihydropteridine diphosphate from 7,8-dihydroneopterin triphosphate: step 3/4.</text>
</comment>
<evidence type="ECO:0000256" key="7">
    <source>
        <dbReference type="ARBA" id="ARBA00022840"/>
    </source>
</evidence>
<organism evidence="12 13">
    <name type="scientific">Demequina muriae</name>
    <dbReference type="NCBI Taxonomy" id="3051664"/>
    <lineage>
        <taxon>Bacteria</taxon>
        <taxon>Bacillati</taxon>
        <taxon>Actinomycetota</taxon>
        <taxon>Actinomycetes</taxon>
        <taxon>Micrococcales</taxon>
        <taxon>Demequinaceae</taxon>
        <taxon>Demequina</taxon>
    </lineage>
</organism>
<reference evidence="12" key="1">
    <citation type="submission" date="2023-06" db="EMBL/GenBank/DDBJ databases">
        <title>Egi l300058.</title>
        <authorList>
            <person name="Gao L."/>
            <person name="Fang B.-Z."/>
            <person name="Li W.-J."/>
        </authorList>
    </citation>
    <scope>NUCLEOTIDE SEQUENCE</scope>
    <source>
        <strain evidence="12">EGI L300058</strain>
    </source>
</reference>
<keyword evidence="5" id="KW-0547">Nucleotide-binding</keyword>
<comment type="pathway">
    <text evidence="2">Cofactor biosynthesis; tetrahydrofolate biosynthesis; 2-amino-4-hydroxy-6-hydroxymethyl-7,8-dihydropteridine diphosphate from 7,8-dihydroneopterin triphosphate: step 4/4.</text>
</comment>
<evidence type="ECO:0000256" key="5">
    <source>
        <dbReference type="ARBA" id="ARBA00022741"/>
    </source>
</evidence>
<proteinExistence type="inferred from homology"/>
<accession>A0ABT8GFE7</accession>
<dbReference type="Gene3D" id="3.30.70.560">
    <property type="entry name" value="7,8-Dihydro-6-hydroxymethylpterin-pyrophosphokinase HPPK"/>
    <property type="match status" value="1"/>
</dbReference>
<dbReference type="Pfam" id="PF02152">
    <property type="entry name" value="FolB"/>
    <property type="match status" value="1"/>
</dbReference>
<dbReference type="PANTHER" id="PTHR43071:SF1">
    <property type="entry name" value="2-AMINO-4-HYDROXY-6-HYDROXYMETHYLDIHYDROPTERIDINE PYROPHOSPHOKINASE"/>
    <property type="match status" value="1"/>
</dbReference>
<keyword evidence="4 12" id="KW-0808">Transferase</keyword>
<comment type="function">
    <text evidence="9">Catalyzes the conversion of 7,8-dihydroneopterin to 6-hydroxymethyl-7,8-dihydropterin.</text>
</comment>
<dbReference type="InterPro" id="IPR006156">
    <property type="entry name" value="Dihydroneopterin_aldolase"/>
</dbReference>
<dbReference type="EC" id="4.1.2.25" evidence="9"/>
<keyword evidence="8 9" id="KW-0289">Folate biosynthesis</keyword>
<dbReference type="EMBL" id="JAUHQA010000001">
    <property type="protein sequence ID" value="MDN4480157.1"/>
    <property type="molecule type" value="Genomic_DNA"/>
</dbReference>
<dbReference type="CDD" id="cd00534">
    <property type="entry name" value="DHNA_DHNTPE"/>
    <property type="match status" value="1"/>
</dbReference>
<dbReference type="RefSeq" id="WP_301141480.1">
    <property type="nucleotide sequence ID" value="NZ_JAUHQA010000001.1"/>
</dbReference>
<dbReference type="NCBIfam" id="TIGR01498">
    <property type="entry name" value="folK"/>
    <property type="match status" value="1"/>
</dbReference>
<dbReference type="InterPro" id="IPR006157">
    <property type="entry name" value="FolB_dom"/>
</dbReference>
<dbReference type="InterPro" id="IPR035907">
    <property type="entry name" value="Hppk_sf"/>
</dbReference>
<evidence type="ECO:0000256" key="1">
    <source>
        <dbReference type="ARBA" id="ARBA00000198"/>
    </source>
</evidence>
<dbReference type="SMART" id="SM00905">
    <property type="entry name" value="FolB"/>
    <property type="match status" value="1"/>
</dbReference>
<feature type="region of interest" description="Disordered" evidence="10">
    <location>
        <begin position="142"/>
        <end position="162"/>
    </location>
</feature>
<keyword evidence="7" id="KW-0067">ATP-binding</keyword>
<dbReference type="Proteomes" id="UP001172708">
    <property type="component" value="Unassembled WGS sequence"/>
</dbReference>
<feature type="compositionally biased region" description="Low complexity" evidence="10">
    <location>
        <begin position="338"/>
        <end position="359"/>
    </location>
</feature>
<dbReference type="EC" id="2.7.6.3" evidence="9"/>
<dbReference type="SUPFAM" id="SSF55620">
    <property type="entry name" value="Tetrahydrobiopterin biosynthesis enzymes-like"/>
    <property type="match status" value="1"/>
</dbReference>
<dbReference type="NCBIfam" id="TIGR00526">
    <property type="entry name" value="folB_dom"/>
    <property type="match status" value="1"/>
</dbReference>
<evidence type="ECO:0000256" key="6">
    <source>
        <dbReference type="ARBA" id="ARBA00022777"/>
    </source>
</evidence>